<accession>A0A7K0KHV0</accession>
<sequence length="380" mass="42205">MSTTTTTPARSRLRRKATSPSSHHLVTLISFNAMRHHYTLFIYILAALSLTSCKDDFDINKIQSNPKLILYCMPTAGDTTVIRLTRSLPVNTKGSITPVTTAHVDYTVNGKEAEIINMGDGTYKAVAHQQVGDHIHIAAYADSLPVASASTTILDAITIDNPTVKRVHLYSNYEEQAEDFYQISATFTDPGDTKDYYAVQLVSAIITHKGGILTGTDAEGEAPSDDTGKTDTTESVRHIYLDSEPLLSGLGQIDYDFGYDDNDYEHFYVFTDDDINGKTYTLHLNVWYEPGQETVKLPDGSMSSQLVSPYYRVILYHITPEFYHFIHSIGSLDNNDLAKAGLSNIAPSYGNVKGGIGMAAGYHKTKTKWTRYEEIIQTWK</sequence>
<keyword evidence="2" id="KW-1185">Reference proteome</keyword>
<organism evidence="1 2">
    <name type="scientific">Hallella mizrahii</name>
    <dbReference type="NCBI Taxonomy" id="2606637"/>
    <lineage>
        <taxon>Bacteria</taxon>
        <taxon>Pseudomonadati</taxon>
        <taxon>Bacteroidota</taxon>
        <taxon>Bacteroidia</taxon>
        <taxon>Bacteroidales</taxon>
        <taxon>Prevotellaceae</taxon>
        <taxon>Hallella</taxon>
    </lineage>
</organism>
<evidence type="ECO:0000313" key="2">
    <source>
        <dbReference type="Proteomes" id="UP000438914"/>
    </source>
</evidence>
<evidence type="ECO:0000313" key="1">
    <source>
        <dbReference type="EMBL" id="MST85020.1"/>
    </source>
</evidence>
<dbReference type="Pfam" id="PF14054">
    <property type="entry name" value="DUF4249"/>
    <property type="match status" value="1"/>
</dbReference>
<proteinExistence type="predicted"/>
<dbReference type="Proteomes" id="UP000438914">
    <property type="component" value="Unassembled WGS sequence"/>
</dbReference>
<comment type="caution">
    <text evidence="1">The sequence shown here is derived from an EMBL/GenBank/DDBJ whole genome shotgun (WGS) entry which is preliminary data.</text>
</comment>
<dbReference type="AlphaFoldDB" id="A0A7K0KHV0"/>
<dbReference type="InterPro" id="IPR025345">
    <property type="entry name" value="DUF4249"/>
</dbReference>
<dbReference type="EMBL" id="VUNG01000026">
    <property type="protein sequence ID" value="MST85020.1"/>
    <property type="molecule type" value="Genomic_DNA"/>
</dbReference>
<gene>
    <name evidence="1" type="ORF">FYJ73_10150</name>
</gene>
<protein>
    <submittedName>
        <fullName evidence="1">DUF4249 domain-containing protein</fullName>
    </submittedName>
</protein>
<reference evidence="1 2" key="1">
    <citation type="submission" date="2019-08" db="EMBL/GenBank/DDBJ databases">
        <title>In-depth cultivation of the pig gut microbiome towards novel bacterial diversity and tailored functional studies.</title>
        <authorList>
            <person name="Wylensek D."/>
            <person name="Hitch T.C.A."/>
            <person name="Clavel T."/>
        </authorList>
    </citation>
    <scope>NUCLEOTIDE SEQUENCE [LARGE SCALE GENOMIC DNA]</scope>
    <source>
        <strain evidence="1 2">LKV-178-WT-2A</strain>
    </source>
</reference>
<name>A0A7K0KHV0_9BACT</name>